<protein>
    <submittedName>
        <fullName evidence="2">DUF2927 domain-containing protein</fullName>
    </submittedName>
</protein>
<keyword evidence="3" id="KW-1185">Reference proteome</keyword>
<dbReference type="InterPro" id="IPR021323">
    <property type="entry name" value="DUF2927"/>
</dbReference>
<comment type="caution">
    <text evidence="2">The sequence shown here is derived from an EMBL/GenBank/DDBJ whole genome shotgun (WGS) entry which is preliminary data.</text>
</comment>
<dbReference type="RefSeq" id="WP_200611728.1">
    <property type="nucleotide sequence ID" value="NZ_JAEHHL010000009.1"/>
</dbReference>
<dbReference type="AlphaFoldDB" id="A0A8J7M961"/>
<proteinExistence type="predicted"/>
<dbReference type="Pfam" id="PF11150">
    <property type="entry name" value="DUF2927"/>
    <property type="match status" value="1"/>
</dbReference>
<sequence length="311" mass="33439">MTACPTRSTGRSLHRQARAATALALTGVLAGALAACAPYQDGSAWAGYALQREESGGLRLDRSPPDAPFDSRDVTRNFLTVALGAEPNPVGTQHGERSLPSGVLRRWEAPIRWLVADDSTTSVRDGPRVERTFERLARLTGHDIAPAGDGPANLYVLFLRPEDYPALTAAPSKWPSGQWLMGFVDRFGRAPGTPCVATFTATGDGAAEGPDRIAFAVVLIRAGLPSRLAEACVEEELSQTMGLPNDDPHIRPSIFNDDQEFALLTRHDEILLRMLYDPRLEPGMTTAQIAPIAGRLATDVMQQTSVAGTVE</sequence>
<feature type="chain" id="PRO_5035268814" evidence="1">
    <location>
        <begin position="35"/>
        <end position="311"/>
    </location>
</feature>
<feature type="signal peptide" evidence="1">
    <location>
        <begin position="1"/>
        <end position="34"/>
    </location>
</feature>
<dbReference type="Proteomes" id="UP000655420">
    <property type="component" value="Unassembled WGS sequence"/>
</dbReference>
<organism evidence="2 3">
    <name type="scientific">Thermohalobaculum xanthum</name>
    <dbReference type="NCBI Taxonomy" id="2753746"/>
    <lineage>
        <taxon>Bacteria</taxon>
        <taxon>Pseudomonadati</taxon>
        <taxon>Pseudomonadota</taxon>
        <taxon>Alphaproteobacteria</taxon>
        <taxon>Rhodobacterales</taxon>
        <taxon>Paracoccaceae</taxon>
        <taxon>Thermohalobaculum</taxon>
    </lineage>
</organism>
<dbReference type="EMBL" id="JAEHHL010000009">
    <property type="protein sequence ID" value="MBK0400626.1"/>
    <property type="molecule type" value="Genomic_DNA"/>
</dbReference>
<evidence type="ECO:0000256" key="1">
    <source>
        <dbReference type="SAM" id="SignalP"/>
    </source>
</evidence>
<gene>
    <name evidence="2" type="ORF">H0I76_15615</name>
</gene>
<accession>A0A8J7M961</accession>
<reference evidence="2" key="1">
    <citation type="submission" date="2020-12" db="EMBL/GenBank/DDBJ databases">
        <title>Bacterial taxonomy.</title>
        <authorList>
            <person name="Pan X."/>
        </authorList>
    </citation>
    <scope>NUCLEOTIDE SEQUENCE</scope>
    <source>
        <strain evidence="2">M0105</strain>
    </source>
</reference>
<keyword evidence="1" id="KW-0732">Signal</keyword>
<name>A0A8J7M961_9RHOB</name>
<evidence type="ECO:0000313" key="2">
    <source>
        <dbReference type="EMBL" id="MBK0400626.1"/>
    </source>
</evidence>
<evidence type="ECO:0000313" key="3">
    <source>
        <dbReference type="Proteomes" id="UP000655420"/>
    </source>
</evidence>